<accession>A0A6J6BTK4</accession>
<gene>
    <name evidence="1" type="ORF">UFOPK1421_00705</name>
    <name evidence="2" type="ORF">UFOPK4422_01035</name>
</gene>
<protein>
    <submittedName>
        <fullName evidence="1">Unannotated protein</fullName>
    </submittedName>
</protein>
<dbReference type="EMBL" id="CAFBRX010000102">
    <property type="protein sequence ID" value="CAB5126399.1"/>
    <property type="molecule type" value="Genomic_DNA"/>
</dbReference>
<name>A0A6J6BTK4_9ZZZZ</name>
<dbReference type="AlphaFoldDB" id="A0A6J6BTK4"/>
<dbReference type="EMBL" id="CAEZSL010000063">
    <property type="protein sequence ID" value="CAB4542105.1"/>
    <property type="molecule type" value="Genomic_DNA"/>
</dbReference>
<proteinExistence type="predicted"/>
<evidence type="ECO:0000313" key="1">
    <source>
        <dbReference type="EMBL" id="CAB4542105.1"/>
    </source>
</evidence>
<organism evidence="1">
    <name type="scientific">freshwater metagenome</name>
    <dbReference type="NCBI Taxonomy" id="449393"/>
    <lineage>
        <taxon>unclassified sequences</taxon>
        <taxon>metagenomes</taxon>
        <taxon>ecological metagenomes</taxon>
    </lineage>
</organism>
<reference evidence="1" key="1">
    <citation type="submission" date="2020-05" db="EMBL/GenBank/DDBJ databases">
        <authorList>
            <person name="Chiriac C."/>
            <person name="Salcher M."/>
            <person name="Ghai R."/>
            <person name="Kavagutti S V."/>
        </authorList>
    </citation>
    <scope>NUCLEOTIDE SEQUENCE</scope>
</reference>
<evidence type="ECO:0000313" key="2">
    <source>
        <dbReference type="EMBL" id="CAB5126399.1"/>
    </source>
</evidence>
<sequence length="91" mass="10239">MPFCEDCAKYWAPSAMHADGSCPTCGRVLDSPQIASTLPTFRRVTAENIDIRRLASGLDDDQELPKTPWHFKLLVAALCVYLGWRIVQIFI</sequence>